<sequence>MRSFTIITVLLAAASSSVYAQDQSIIEGIRLAKKGIAWVDLPYGIDYKDGIRLVGYSGWITLPSNGGPPCPAANEDDVNAKCN</sequence>
<keyword evidence="1" id="KW-0732">Signal</keyword>
<organism evidence="2 3">
    <name type="scientific">Ascodesmis nigricans</name>
    <dbReference type="NCBI Taxonomy" id="341454"/>
    <lineage>
        <taxon>Eukaryota</taxon>
        <taxon>Fungi</taxon>
        <taxon>Dikarya</taxon>
        <taxon>Ascomycota</taxon>
        <taxon>Pezizomycotina</taxon>
        <taxon>Pezizomycetes</taxon>
        <taxon>Pezizales</taxon>
        <taxon>Ascodesmidaceae</taxon>
        <taxon>Ascodesmis</taxon>
    </lineage>
</organism>
<dbReference type="EMBL" id="ML220113">
    <property type="protein sequence ID" value="TGZ83537.1"/>
    <property type="molecule type" value="Genomic_DNA"/>
</dbReference>
<proteinExistence type="predicted"/>
<protein>
    <submittedName>
        <fullName evidence="2">Uncharacterized protein</fullName>
    </submittedName>
</protein>
<evidence type="ECO:0000256" key="1">
    <source>
        <dbReference type="SAM" id="SignalP"/>
    </source>
</evidence>
<dbReference type="OrthoDB" id="10435609at2759"/>
<name>A0A4S2N341_9PEZI</name>
<accession>A0A4S2N341</accession>
<evidence type="ECO:0000313" key="3">
    <source>
        <dbReference type="Proteomes" id="UP000298138"/>
    </source>
</evidence>
<dbReference type="InParanoid" id="A0A4S2N341"/>
<reference evidence="2 3" key="1">
    <citation type="submission" date="2019-04" db="EMBL/GenBank/DDBJ databases">
        <title>Comparative genomics and transcriptomics to analyze fruiting body development in filamentous ascomycetes.</title>
        <authorList>
            <consortium name="DOE Joint Genome Institute"/>
            <person name="Lutkenhaus R."/>
            <person name="Traeger S."/>
            <person name="Breuer J."/>
            <person name="Kuo A."/>
            <person name="Lipzen A."/>
            <person name="Pangilinan J."/>
            <person name="Dilworth D."/>
            <person name="Sandor L."/>
            <person name="Poggeler S."/>
            <person name="Barry K."/>
            <person name="Grigoriev I.V."/>
            <person name="Nowrousian M."/>
        </authorList>
    </citation>
    <scope>NUCLEOTIDE SEQUENCE [LARGE SCALE GENOMIC DNA]</scope>
    <source>
        <strain evidence="2 3">CBS 389.68</strain>
    </source>
</reference>
<evidence type="ECO:0000313" key="2">
    <source>
        <dbReference type="EMBL" id="TGZ83537.1"/>
    </source>
</evidence>
<dbReference type="Proteomes" id="UP000298138">
    <property type="component" value="Unassembled WGS sequence"/>
</dbReference>
<feature type="signal peptide" evidence="1">
    <location>
        <begin position="1"/>
        <end position="20"/>
    </location>
</feature>
<gene>
    <name evidence="2" type="ORF">EX30DRAFT_368886</name>
</gene>
<keyword evidence="3" id="KW-1185">Reference proteome</keyword>
<feature type="chain" id="PRO_5020286376" evidence="1">
    <location>
        <begin position="21"/>
        <end position="83"/>
    </location>
</feature>
<dbReference type="AlphaFoldDB" id="A0A4S2N341"/>